<comment type="caution">
    <text evidence="1">The sequence shown here is derived from an EMBL/GenBank/DDBJ whole genome shotgun (WGS) entry which is preliminary data.</text>
</comment>
<protein>
    <submittedName>
        <fullName evidence="1">Uncharacterized protein</fullName>
    </submittedName>
</protein>
<evidence type="ECO:0000313" key="1">
    <source>
        <dbReference type="EMBL" id="EUA73726.1"/>
    </source>
</evidence>
<sequence>MIALVQVVGDGVAAQRESDHDAVLEGGAMSRDASSVEGAIEGVVEALAVLALPVAAVVEAAAFVGFGELAQVLGAVVALLAIFGRDVESFGVKGAAGGGEIDVPAVGAFGVRRA</sequence>
<dbReference type="EMBL" id="JAOJ01000001">
    <property type="protein sequence ID" value="EUA73726.1"/>
    <property type="molecule type" value="Genomic_DNA"/>
</dbReference>
<dbReference type="PATRIC" id="fig|1299321.3.peg.796"/>
<dbReference type="Proteomes" id="UP000023351">
    <property type="component" value="Unassembled WGS sequence"/>
</dbReference>
<dbReference type="AlphaFoldDB" id="X8E0G1"/>
<organism evidence="1 2">
    <name type="scientific">Mycobacteroides abscessus subsp. bolletii 1513</name>
    <dbReference type="NCBI Taxonomy" id="1299321"/>
    <lineage>
        <taxon>Bacteria</taxon>
        <taxon>Bacillati</taxon>
        <taxon>Actinomycetota</taxon>
        <taxon>Actinomycetes</taxon>
        <taxon>Mycobacteriales</taxon>
        <taxon>Mycobacteriaceae</taxon>
        <taxon>Mycobacteroides</taxon>
        <taxon>Mycobacteroides abscessus</taxon>
    </lineage>
</organism>
<proteinExistence type="predicted"/>
<name>X8E0G1_9MYCO</name>
<accession>X8E0G1</accession>
<reference evidence="1 2" key="1">
    <citation type="submission" date="2013-12" db="EMBL/GenBank/DDBJ databases">
        <authorList>
            <person name="Zelazny A."/>
            <person name="Olivier K."/>
            <person name="Holland S."/>
            <person name="Lenaerts A."/>
            <person name="Ordway D."/>
            <person name="DeGroote M.A."/>
            <person name="Parker T."/>
            <person name="Sizemore C."/>
            <person name="Tallon L.J."/>
            <person name="Sadzewicz L.K."/>
            <person name="Sengamalay N."/>
            <person name="Fraser C.M."/>
            <person name="Hine E."/>
            <person name="Shefchek K.A."/>
            <person name="Das S.P."/>
            <person name="Tettelin H."/>
        </authorList>
    </citation>
    <scope>NUCLEOTIDE SEQUENCE [LARGE SCALE GENOMIC DNA]</scope>
    <source>
        <strain evidence="1 2">1513</strain>
    </source>
</reference>
<gene>
    <name evidence="1" type="ORF">I540_0830</name>
</gene>
<evidence type="ECO:0000313" key="2">
    <source>
        <dbReference type="Proteomes" id="UP000023351"/>
    </source>
</evidence>